<dbReference type="InterPro" id="IPR036047">
    <property type="entry name" value="F-box-like_dom_sf"/>
</dbReference>
<accession>A0AAD5ZWN1</accession>
<dbReference type="SUPFAM" id="SSF81383">
    <property type="entry name" value="F-box domain"/>
    <property type="match status" value="1"/>
</dbReference>
<dbReference type="Gene3D" id="3.80.10.10">
    <property type="entry name" value="Ribonuclease Inhibitor"/>
    <property type="match status" value="2"/>
</dbReference>
<dbReference type="PANTHER" id="PTHR31639">
    <property type="entry name" value="F-BOX PROTEIN-LIKE"/>
    <property type="match status" value="1"/>
</dbReference>
<dbReference type="InterPro" id="IPR055411">
    <property type="entry name" value="LRR_FXL15/At3g58940/PEG3-like"/>
</dbReference>
<name>A0AAD5ZWN1_9POAL</name>
<dbReference type="Pfam" id="PF00646">
    <property type="entry name" value="F-box"/>
    <property type="match status" value="1"/>
</dbReference>
<evidence type="ECO:0008006" key="5">
    <source>
        <dbReference type="Google" id="ProtNLM"/>
    </source>
</evidence>
<evidence type="ECO:0000313" key="4">
    <source>
        <dbReference type="Proteomes" id="UP001210211"/>
    </source>
</evidence>
<reference evidence="3 4" key="1">
    <citation type="journal article" date="2022" name="Cell">
        <title>Repeat-based holocentromeres influence genome architecture and karyotype evolution.</title>
        <authorList>
            <person name="Hofstatter P.G."/>
            <person name="Thangavel G."/>
            <person name="Lux T."/>
            <person name="Neumann P."/>
            <person name="Vondrak T."/>
            <person name="Novak P."/>
            <person name="Zhang M."/>
            <person name="Costa L."/>
            <person name="Castellani M."/>
            <person name="Scott A."/>
            <person name="Toegelov H."/>
            <person name="Fuchs J."/>
            <person name="Mata-Sucre Y."/>
            <person name="Dias Y."/>
            <person name="Vanzela A.L.L."/>
            <person name="Huettel B."/>
            <person name="Almeida C.C.S."/>
            <person name="Simkova H."/>
            <person name="Souza G."/>
            <person name="Pedrosa-Harand A."/>
            <person name="Macas J."/>
            <person name="Mayer K.F.X."/>
            <person name="Houben A."/>
            <person name="Marques A."/>
        </authorList>
    </citation>
    <scope>NUCLEOTIDE SEQUENCE [LARGE SCALE GENOMIC DNA]</scope>
    <source>
        <strain evidence="3">RhyTen1mFocal</strain>
    </source>
</reference>
<gene>
    <name evidence="3" type="ORF">LUZ61_009144</name>
</gene>
<dbReference type="Proteomes" id="UP001210211">
    <property type="component" value="Unassembled WGS sequence"/>
</dbReference>
<organism evidence="3 4">
    <name type="scientific">Rhynchospora tenuis</name>
    <dbReference type="NCBI Taxonomy" id="198213"/>
    <lineage>
        <taxon>Eukaryota</taxon>
        <taxon>Viridiplantae</taxon>
        <taxon>Streptophyta</taxon>
        <taxon>Embryophyta</taxon>
        <taxon>Tracheophyta</taxon>
        <taxon>Spermatophyta</taxon>
        <taxon>Magnoliopsida</taxon>
        <taxon>Liliopsida</taxon>
        <taxon>Poales</taxon>
        <taxon>Cyperaceae</taxon>
        <taxon>Cyperoideae</taxon>
        <taxon>Rhynchosporeae</taxon>
        <taxon>Rhynchospora</taxon>
    </lineage>
</organism>
<dbReference type="PANTHER" id="PTHR31639:SF285">
    <property type="entry name" value="OS01G0730200 PROTEIN"/>
    <property type="match status" value="1"/>
</dbReference>
<evidence type="ECO:0000259" key="1">
    <source>
        <dbReference type="Pfam" id="PF00646"/>
    </source>
</evidence>
<dbReference type="SUPFAM" id="SSF52047">
    <property type="entry name" value="RNI-like"/>
    <property type="match status" value="1"/>
</dbReference>
<dbReference type="AlphaFoldDB" id="A0AAD5ZWN1"/>
<proteinExistence type="predicted"/>
<dbReference type="EMBL" id="JAMRDG010000001">
    <property type="protein sequence ID" value="KAJ3705439.1"/>
    <property type="molecule type" value="Genomic_DNA"/>
</dbReference>
<dbReference type="Pfam" id="PF24758">
    <property type="entry name" value="LRR_At5g56370"/>
    <property type="match status" value="1"/>
</dbReference>
<sequence>MFYERRNIPVVDRISDLPRELKENILVRLPVREAVRTCCLSKNWRVVWSSIPELVYGEVRPYKDNKKVVNFFDKFLLLHNGFIRKFVISDVELCSRVVKRWMRVLLSKEIEEMQIIPDMFYNNRMWKVPSIFWNLQCLKEVDLSDCIIKLPLAFKGFKLLKSLCLEEPDISERDLTKLIASCPLLENLNLLIYRHRFRILIDALKLKQLTLNCCDVKNVCLRAPSIVRAELVFSTDQLNPIEIDLKDLLNSLPKLEMLELRGQLITYLTNGHGLELSTKFYHLKSLHIRMIFGCQREAAVVHQLFRHTPNLEELIISVSPRTDACAYKPEWDQSTVFEHLKFIKIRECHKSAESVLPFLAFLLASTPVLLELSLEPTVQDRGILQELVQLRRASKKAKFYDSKFIL</sequence>
<feature type="domain" description="F-box" evidence="1">
    <location>
        <begin position="14"/>
        <end position="52"/>
    </location>
</feature>
<protein>
    <recommendedName>
        <fullName evidence="5">F-box domain-containing protein</fullName>
    </recommendedName>
</protein>
<evidence type="ECO:0000259" key="2">
    <source>
        <dbReference type="Pfam" id="PF24758"/>
    </source>
</evidence>
<dbReference type="InterPro" id="IPR032675">
    <property type="entry name" value="LRR_dom_sf"/>
</dbReference>
<dbReference type="InterPro" id="IPR001810">
    <property type="entry name" value="F-box_dom"/>
</dbReference>
<keyword evidence="4" id="KW-1185">Reference proteome</keyword>
<dbReference type="Gene3D" id="1.20.1280.50">
    <property type="match status" value="1"/>
</dbReference>
<evidence type="ECO:0000313" key="3">
    <source>
        <dbReference type="EMBL" id="KAJ3705439.1"/>
    </source>
</evidence>
<comment type="caution">
    <text evidence="3">The sequence shown here is derived from an EMBL/GenBank/DDBJ whole genome shotgun (WGS) entry which is preliminary data.</text>
</comment>
<feature type="domain" description="F-box/LRR-repeat protein 15/At3g58940/PEG3-like LRR" evidence="2">
    <location>
        <begin position="98"/>
        <end position="316"/>
    </location>
</feature>